<name>G2ZZM2_9RALS</name>
<reference evidence="2" key="1">
    <citation type="journal article" date="2011" name="PLoS ONE">
        <title>Ralstonia syzygii, the Blood Disease Bacterium and some Asian R. solanacearum strains form a single genomic species despite divergent lifestyles.</title>
        <authorList>
            <person name="Remenant B."/>
            <person name="de Cambiaire J.C."/>
            <person name="Cellier G."/>
            <person name="Jacobs J.M."/>
            <person name="Mangenot S."/>
            <person name="Barbe V."/>
            <person name="Lajus A."/>
            <person name="Vallenet D."/>
            <person name="Medigue C."/>
            <person name="Fegan M."/>
            <person name="Allen C."/>
            <person name="Prior P."/>
        </authorList>
    </citation>
    <scope>NUCLEOTIDE SEQUENCE</scope>
    <source>
        <strain evidence="2">R24</strain>
    </source>
</reference>
<evidence type="ECO:0000313" key="2">
    <source>
        <dbReference type="EMBL" id="CCA84333.1"/>
    </source>
</evidence>
<evidence type="ECO:0000256" key="1">
    <source>
        <dbReference type="SAM" id="MobiDB-lite"/>
    </source>
</evidence>
<protein>
    <submittedName>
        <fullName evidence="2">Uncharacterized protein</fullName>
    </submittedName>
</protein>
<dbReference type="EMBL" id="FR854086">
    <property type="protein sequence ID" value="CCA84333.1"/>
    <property type="molecule type" value="Genomic_DNA"/>
</dbReference>
<sequence length="56" mass="5833">MTAPPCEEARPTGIVTDSRAPPEYPSKSLGALGHIRVHRAPESASEIPPALLQSAA</sequence>
<dbReference type="AlphaFoldDB" id="G2ZZM2"/>
<proteinExistence type="predicted"/>
<reference evidence="2" key="2">
    <citation type="submission" date="2011-04" db="EMBL/GenBank/DDBJ databases">
        <authorList>
            <person name="Genoscope - CEA"/>
        </authorList>
    </citation>
    <scope>NUCLEOTIDE SEQUENCE</scope>
    <source>
        <strain evidence="2">R24</strain>
    </source>
</reference>
<organism evidence="2">
    <name type="scientific">Ralstonia syzygii R24</name>
    <dbReference type="NCBI Taxonomy" id="907261"/>
    <lineage>
        <taxon>Bacteria</taxon>
        <taxon>Pseudomonadati</taxon>
        <taxon>Pseudomonadota</taxon>
        <taxon>Betaproteobacteria</taxon>
        <taxon>Burkholderiales</taxon>
        <taxon>Burkholderiaceae</taxon>
        <taxon>Ralstonia</taxon>
        <taxon>Ralstonia solanacearum species complex</taxon>
    </lineage>
</organism>
<accession>G2ZZM2</accession>
<feature type="region of interest" description="Disordered" evidence="1">
    <location>
        <begin position="1"/>
        <end position="27"/>
    </location>
</feature>
<gene>
    <name evidence="2" type="ORF">RALSY_10299</name>
</gene>